<dbReference type="Proteomes" id="UP000223366">
    <property type="component" value="Unassembled WGS sequence"/>
</dbReference>
<dbReference type="InterPro" id="IPR013783">
    <property type="entry name" value="Ig-like_fold"/>
</dbReference>
<dbReference type="PROSITE" id="PS50853">
    <property type="entry name" value="FN3"/>
    <property type="match status" value="1"/>
</dbReference>
<dbReference type="InterPro" id="IPR036116">
    <property type="entry name" value="FN3_sf"/>
</dbReference>
<proteinExistence type="predicted"/>
<feature type="domain" description="Fibronectin type-III" evidence="1">
    <location>
        <begin position="409"/>
        <end position="504"/>
    </location>
</feature>
<accession>A0A9X7GG32</accession>
<evidence type="ECO:0000259" key="1">
    <source>
        <dbReference type="PROSITE" id="PS50853"/>
    </source>
</evidence>
<protein>
    <recommendedName>
        <fullName evidence="1">Fibronectin type-III domain-containing protein</fullName>
    </recommendedName>
</protein>
<evidence type="ECO:0000313" key="2">
    <source>
        <dbReference type="EMBL" id="PFV35854.1"/>
    </source>
</evidence>
<dbReference type="InterPro" id="IPR003961">
    <property type="entry name" value="FN3_dom"/>
</dbReference>
<organism evidence="2 3">
    <name type="scientific">Bacillus thuringiensis</name>
    <dbReference type="NCBI Taxonomy" id="1428"/>
    <lineage>
        <taxon>Bacteria</taxon>
        <taxon>Bacillati</taxon>
        <taxon>Bacillota</taxon>
        <taxon>Bacilli</taxon>
        <taxon>Bacillales</taxon>
        <taxon>Bacillaceae</taxon>
        <taxon>Bacillus</taxon>
        <taxon>Bacillus cereus group</taxon>
    </lineage>
</organism>
<sequence length="524" mass="57504">MAFSIIAQGAAGNEASEASTRTVNIVKEMKKGDIVIITSMINIGGVYLSRTPDIDGFIKLSPDVPSGHNIHLYFKVIDTPVNNLRFDIKTCYKTTWMVIRGAIVESYNSAASFPLNYKLNSSNRRIAFITGGQPNSDWTPWENHCYKSAYTSGLYAYTSYYRFFSNDFVIPDHDQYSTLNGQRNYLILKEGEFIEPRIKHVGSTSWSETSSYGGESGECTWSVPNGVQVGDLIIVMAQSTGNIKNSSISSPAGYTKILEKYGPSSYNNGESGSSIFAKIATESDINSKVTFYTPKNGVGIGFGSINVYRNAKILSSDIVNTTGFTVPVPGQQSEVVFLEQVREEFPTPQGGYIRIAKHGYKATTIHKYFYDAITVSASTDGGGAEYTIPWVLIGYSEGNEPPTKPELFARQPIVSSANLSGEVVQLEWTASTDKEGDVITYEVELYDGSAWIPLASSVATTSCSATLPKLDTDKAQFRVRAVDSKGDKSDYTLGNVFTIVTRLLLIQDNTIVKSFKDGVWKTIQ</sequence>
<dbReference type="AlphaFoldDB" id="A0A9X7GG32"/>
<gene>
    <name evidence="2" type="ORF">COK99_02205</name>
</gene>
<dbReference type="RefSeq" id="WP_098685662.1">
    <property type="nucleotide sequence ID" value="NZ_NVDU01000003.1"/>
</dbReference>
<dbReference type="EMBL" id="NVDU01000003">
    <property type="protein sequence ID" value="PFV35854.1"/>
    <property type="molecule type" value="Genomic_DNA"/>
</dbReference>
<reference evidence="2 3" key="1">
    <citation type="submission" date="2017-09" db="EMBL/GenBank/DDBJ databases">
        <title>Large-scale bioinformatics analysis of Bacillus genomes uncovers conserved roles of natural products in bacterial physiology.</title>
        <authorList>
            <consortium name="Agbiome Team Llc"/>
            <person name="Bleich R.M."/>
            <person name="Grubbs K.J."/>
            <person name="Santa Maria K.C."/>
            <person name="Allen S.E."/>
            <person name="Farag S."/>
            <person name="Shank E.A."/>
            <person name="Bowers A."/>
        </authorList>
    </citation>
    <scope>NUCLEOTIDE SEQUENCE [LARGE SCALE GENOMIC DNA]</scope>
    <source>
        <strain evidence="2 3">AFS060060</strain>
    </source>
</reference>
<dbReference type="CDD" id="cd00063">
    <property type="entry name" value="FN3"/>
    <property type="match status" value="1"/>
</dbReference>
<evidence type="ECO:0000313" key="3">
    <source>
        <dbReference type="Proteomes" id="UP000223366"/>
    </source>
</evidence>
<name>A0A9X7GG32_BACTU</name>
<dbReference type="SUPFAM" id="SSF49265">
    <property type="entry name" value="Fibronectin type III"/>
    <property type="match status" value="1"/>
</dbReference>
<comment type="caution">
    <text evidence="2">The sequence shown here is derived from an EMBL/GenBank/DDBJ whole genome shotgun (WGS) entry which is preliminary data.</text>
</comment>
<dbReference type="Gene3D" id="2.60.40.10">
    <property type="entry name" value="Immunoglobulins"/>
    <property type="match status" value="1"/>
</dbReference>